<keyword evidence="3" id="KW-1185">Reference proteome</keyword>
<dbReference type="Proteomes" id="UP001189429">
    <property type="component" value="Unassembled WGS sequence"/>
</dbReference>
<gene>
    <name evidence="2" type="ORF">PCOR1329_LOCUS78327</name>
</gene>
<feature type="region of interest" description="Disordered" evidence="1">
    <location>
        <begin position="23"/>
        <end position="116"/>
    </location>
</feature>
<name>A0ABN9XN75_9DINO</name>
<evidence type="ECO:0000313" key="3">
    <source>
        <dbReference type="Proteomes" id="UP001189429"/>
    </source>
</evidence>
<sequence>MCAHLPPEMGCLTHVHDYANDERATAWQRKNSTTHKRTTSPQPLVQPAPRRPTDSPQMWGNARMPAKRVSRIGPCRIEMAYPRHRENSTTHKRTTSPKSKVQPAPGRQTDSPQMWG</sequence>
<reference evidence="2" key="1">
    <citation type="submission" date="2023-10" db="EMBL/GenBank/DDBJ databases">
        <authorList>
            <person name="Chen Y."/>
            <person name="Shah S."/>
            <person name="Dougan E. K."/>
            <person name="Thang M."/>
            <person name="Chan C."/>
        </authorList>
    </citation>
    <scope>NUCLEOTIDE SEQUENCE [LARGE SCALE GENOMIC DNA]</scope>
</reference>
<comment type="caution">
    <text evidence="2">The sequence shown here is derived from an EMBL/GenBank/DDBJ whole genome shotgun (WGS) entry which is preliminary data.</text>
</comment>
<evidence type="ECO:0000256" key="1">
    <source>
        <dbReference type="SAM" id="MobiDB-lite"/>
    </source>
</evidence>
<protein>
    <submittedName>
        <fullName evidence="2">Uncharacterized protein</fullName>
    </submittedName>
</protein>
<evidence type="ECO:0000313" key="2">
    <source>
        <dbReference type="EMBL" id="CAK0901357.1"/>
    </source>
</evidence>
<organism evidence="2 3">
    <name type="scientific">Prorocentrum cordatum</name>
    <dbReference type="NCBI Taxonomy" id="2364126"/>
    <lineage>
        <taxon>Eukaryota</taxon>
        <taxon>Sar</taxon>
        <taxon>Alveolata</taxon>
        <taxon>Dinophyceae</taxon>
        <taxon>Prorocentrales</taxon>
        <taxon>Prorocentraceae</taxon>
        <taxon>Prorocentrum</taxon>
    </lineage>
</organism>
<accession>A0ABN9XN75</accession>
<proteinExistence type="predicted"/>
<dbReference type="EMBL" id="CAUYUJ010020915">
    <property type="protein sequence ID" value="CAK0901357.1"/>
    <property type="molecule type" value="Genomic_DNA"/>
</dbReference>